<keyword evidence="5 7" id="KW-1133">Transmembrane helix</keyword>
<organism evidence="9 10">
    <name type="scientific">OM182 bacterium MED-G28</name>
    <dbReference type="NCBI Taxonomy" id="1986256"/>
    <lineage>
        <taxon>Bacteria</taxon>
        <taxon>Pseudomonadati</taxon>
        <taxon>Pseudomonadota</taxon>
        <taxon>Gammaproteobacteria</taxon>
        <taxon>OMG group</taxon>
        <taxon>OM182 clade</taxon>
    </lineage>
</organism>
<comment type="similarity">
    <text evidence="2">Belongs to the Smp family.</text>
</comment>
<evidence type="ECO:0000256" key="6">
    <source>
        <dbReference type="ARBA" id="ARBA00023136"/>
    </source>
</evidence>
<comment type="caution">
    <text evidence="9">The sequence shown here is derived from an EMBL/GenBank/DDBJ whole genome shotgun (WGS) entry which is preliminary data.</text>
</comment>
<dbReference type="InterPro" id="IPR019305">
    <property type="entry name" value="Uncharacterised_Smp"/>
</dbReference>
<evidence type="ECO:0000313" key="10">
    <source>
        <dbReference type="Proteomes" id="UP000219329"/>
    </source>
</evidence>
<dbReference type="InterPro" id="IPR029787">
    <property type="entry name" value="Nucleotide_cyclase"/>
</dbReference>
<feature type="transmembrane region" description="Helical" evidence="7">
    <location>
        <begin position="49"/>
        <end position="67"/>
    </location>
</feature>
<keyword evidence="6 7" id="KW-0472">Membrane</keyword>
<dbReference type="GO" id="GO:0009190">
    <property type="term" value="P:cyclic nucleotide biosynthetic process"/>
    <property type="evidence" value="ECO:0007669"/>
    <property type="project" value="InterPro"/>
</dbReference>
<dbReference type="AlphaFoldDB" id="A0A2A5WED8"/>
<protein>
    <recommendedName>
        <fullName evidence="8">Guanylate cyclase domain-containing protein</fullName>
    </recommendedName>
</protein>
<dbReference type="InterPro" id="IPR001054">
    <property type="entry name" value="A/G_cyclase"/>
</dbReference>
<dbReference type="SUPFAM" id="SSF55073">
    <property type="entry name" value="Nucleotide cyclase"/>
    <property type="match status" value="1"/>
</dbReference>
<evidence type="ECO:0000256" key="4">
    <source>
        <dbReference type="ARBA" id="ARBA00022692"/>
    </source>
</evidence>
<evidence type="ECO:0000256" key="5">
    <source>
        <dbReference type="ARBA" id="ARBA00022989"/>
    </source>
</evidence>
<gene>
    <name evidence="9" type="ORF">CNF02_02105</name>
</gene>
<evidence type="ECO:0000256" key="2">
    <source>
        <dbReference type="ARBA" id="ARBA00005362"/>
    </source>
</evidence>
<evidence type="ECO:0000313" key="9">
    <source>
        <dbReference type="EMBL" id="PDH34839.1"/>
    </source>
</evidence>
<evidence type="ECO:0000259" key="8">
    <source>
        <dbReference type="PROSITE" id="PS50125"/>
    </source>
</evidence>
<name>A0A2A5WED8_9GAMM</name>
<keyword evidence="3" id="KW-1003">Cell membrane</keyword>
<dbReference type="Proteomes" id="UP000219329">
    <property type="component" value="Unassembled WGS sequence"/>
</dbReference>
<dbReference type="PROSITE" id="PS50125">
    <property type="entry name" value="GUANYLATE_CYCLASE_2"/>
    <property type="match status" value="1"/>
</dbReference>
<dbReference type="EMBL" id="NTJZ01000002">
    <property type="protein sequence ID" value="PDH34839.1"/>
    <property type="molecule type" value="Genomic_DNA"/>
</dbReference>
<comment type="subcellular location">
    <subcellularLocation>
        <location evidence="1">Cell membrane</location>
    </subcellularLocation>
</comment>
<dbReference type="GO" id="GO:0004016">
    <property type="term" value="F:adenylate cyclase activity"/>
    <property type="evidence" value="ECO:0007669"/>
    <property type="project" value="UniProtKB-ARBA"/>
</dbReference>
<feature type="domain" description="Guanylate cyclase" evidence="8">
    <location>
        <begin position="293"/>
        <end position="423"/>
    </location>
</feature>
<reference evidence="9 10" key="1">
    <citation type="submission" date="2017-08" db="EMBL/GenBank/DDBJ databases">
        <title>Fine stratification of microbial communities through a metagenomic profile of the photic zone.</title>
        <authorList>
            <person name="Haro-Moreno J.M."/>
            <person name="Lopez-Perez M."/>
            <person name="De La Torre J."/>
            <person name="Picazo A."/>
            <person name="Camacho A."/>
            <person name="Rodriguez-Valera F."/>
        </authorList>
    </citation>
    <scope>NUCLEOTIDE SEQUENCE [LARGE SCALE GENOMIC DNA]</scope>
    <source>
        <strain evidence="9">MED-G28</strain>
    </source>
</reference>
<dbReference type="GO" id="GO:0035556">
    <property type="term" value="P:intracellular signal transduction"/>
    <property type="evidence" value="ECO:0007669"/>
    <property type="project" value="InterPro"/>
</dbReference>
<sequence length="489" mass="53861">MGIRPGPVILPKYGCYQFSVNVETFQDGQQENLPTTSKKSSNQQISRKFALAICLLLILAMCVFWLISSYSTQNLMRQQADGLGQSLARQTASQLTELMLANDLISMNVILANLVRDSSIAEVSVVNLNNEILASATGTNSETQLLIPLPFELTSLEAEYSAPITLADSIAGFVWLRLDLTYIEVGTLNSLILVIGATVLLLIVASTITATYYQYLVSFPANLLSFSLSNIRKGEIEACPEPSTNNEISSAIRQFNATAEFLAQNTFLSNFGTQKPETDDRSYKAQAGVQDATLLDIKMSNFQYLASTISEEKMVKLLNKYYFYADKVSQLYNGTVSYCSDDEVLINFSTAQFIEEQAFYAICAAQLFLYLADDINDIDDSTANAKFKLAVHSGKTISGLYSPITQKIDNLTGKTLDLTRAICDECPNNSVLISASAFEHAGAGTRIEADEFGGSEQDRINIYIGLEPMSEYRLLLKRQANQLVSLFSK</sequence>
<dbReference type="Gene3D" id="3.30.70.1230">
    <property type="entry name" value="Nucleotide cyclase"/>
    <property type="match status" value="1"/>
</dbReference>
<evidence type="ECO:0000256" key="7">
    <source>
        <dbReference type="SAM" id="Phobius"/>
    </source>
</evidence>
<feature type="transmembrane region" description="Helical" evidence="7">
    <location>
        <begin position="190"/>
        <end position="213"/>
    </location>
</feature>
<keyword evidence="4 7" id="KW-0812">Transmembrane</keyword>
<evidence type="ECO:0000256" key="3">
    <source>
        <dbReference type="ARBA" id="ARBA00022475"/>
    </source>
</evidence>
<proteinExistence type="inferred from homology"/>
<evidence type="ECO:0000256" key="1">
    <source>
        <dbReference type="ARBA" id="ARBA00004236"/>
    </source>
</evidence>
<dbReference type="GO" id="GO:0005886">
    <property type="term" value="C:plasma membrane"/>
    <property type="evidence" value="ECO:0007669"/>
    <property type="project" value="UniProtKB-SubCell"/>
</dbReference>
<accession>A0A2A5WED8</accession>
<dbReference type="Pfam" id="PF10144">
    <property type="entry name" value="SMP_2"/>
    <property type="match status" value="1"/>
</dbReference>